<protein>
    <submittedName>
        <fullName evidence="2">Uncharacterized protein</fullName>
    </submittedName>
</protein>
<name>A0A830CBK8_9LAMI</name>
<evidence type="ECO:0000313" key="2">
    <source>
        <dbReference type="EMBL" id="GFP96579.1"/>
    </source>
</evidence>
<accession>A0A830CBK8</accession>
<evidence type="ECO:0000256" key="1">
    <source>
        <dbReference type="SAM" id="MobiDB-lite"/>
    </source>
</evidence>
<keyword evidence="3" id="KW-1185">Reference proteome</keyword>
<comment type="caution">
    <text evidence="2">The sequence shown here is derived from an EMBL/GenBank/DDBJ whole genome shotgun (WGS) entry which is preliminary data.</text>
</comment>
<dbReference type="AlphaFoldDB" id="A0A830CBK8"/>
<sequence length="122" mass="13161">MIQRPLLLDEKSPSSDPSSASTTAVSPEIVAAVSPKIGTAAGLIQFKISKEKKDPSSSVDASFEISRASAWRIETGDWLFELAEMIQGQSGMMVSVEQALSMGWISVIDTVDLRRCRSSVLD</sequence>
<feature type="compositionally biased region" description="Low complexity" evidence="1">
    <location>
        <begin position="14"/>
        <end position="25"/>
    </location>
</feature>
<feature type="region of interest" description="Disordered" evidence="1">
    <location>
        <begin position="1"/>
        <end position="25"/>
    </location>
</feature>
<reference evidence="2" key="1">
    <citation type="submission" date="2020-07" db="EMBL/GenBank/DDBJ databases">
        <title>Ethylene signaling mediates host invasion by parasitic plants.</title>
        <authorList>
            <person name="Yoshida S."/>
        </authorList>
    </citation>
    <scope>NUCLEOTIDE SEQUENCE</scope>
    <source>
        <strain evidence="2">Okayama</strain>
    </source>
</reference>
<proteinExistence type="predicted"/>
<gene>
    <name evidence="2" type="ORF">PHJA_001802000</name>
</gene>
<evidence type="ECO:0000313" key="3">
    <source>
        <dbReference type="Proteomes" id="UP000653305"/>
    </source>
</evidence>
<dbReference type="Proteomes" id="UP000653305">
    <property type="component" value="Unassembled WGS sequence"/>
</dbReference>
<dbReference type="EMBL" id="BMAC01000446">
    <property type="protein sequence ID" value="GFP96579.1"/>
    <property type="molecule type" value="Genomic_DNA"/>
</dbReference>
<organism evidence="2 3">
    <name type="scientific">Phtheirospermum japonicum</name>
    <dbReference type="NCBI Taxonomy" id="374723"/>
    <lineage>
        <taxon>Eukaryota</taxon>
        <taxon>Viridiplantae</taxon>
        <taxon>Streptophyta</taxon>
        <taxon>Embryophyta</taxon>
        <taxon>Tracheophyta</taxon>
        <taxon>Spermatophyta</taxon>
        <taxon>Magnoliopsida</taxon>
        <taxon>eudicotyledons</taxon>
        <taxon>Gunneridae</taxon>
        <taxon>Pentapetalae</taxon>
        <taxon>asterids</taxon>
        <taxon>lamiids</taxon>
        <taxon>Lamiales</taxon>
        <taxon>Orobanchaceae</taxon>
        <taxon>Orobanchaceae incertae sedis</taxon>
        <taxon>Phtheirospermum</taxon>
    </lineage>
</organism>